<sequence>MDRLRREEPAPPWYISYKSIRMKPEDKTSVSKSSESVATTYSFTVIGDGKHKNFDTGPRAPPPMSLAEQDCARKGEWGTSVESRMSGAQVIVRMDFPPYHWFSFHYVIELRPLGVREVYTIGAPHLCEASALISLTTMHCRETLGVPLLQRVHARAVVPSLTPHMGGPTTSQPRTRRAAAAGLMLLGHANENVAVREAKEPPDHTKKAILCHPPPELPLWPWPLFTNNDEDDMTRWLLHHQ</sequence>
<proteinExistence type="predicted"/>
<protein>
    <submittedName>
        <fullName evidence="1">Uncharacterized protein</fullName>
    </submittedName>
</protein>
<gene>
    <name evidence="1" type="ORF">BV25DRAFT_1917378</name>
</gene>
<dbReference type="EMBL" id="MU277216">
    <property type="protein sequence ID" value="KAI0060822.1"/>
    <property type="molecule type" value="Genomic_DNA"/>
</dbReference>
<evidence type="ECO:0000313" key="1">
    <source>
        <dbReference type="EMBL" id="KAI0060822.1"/>
    </source>
</evidence>
<accession>A0ACB8SXE9</accession>
<organism evidence="1 2">
    <name type="scientific">Artomyces pyxidatus</name>
    <dbReference type="NCBI Taxonomy" id="48021"/>
    <lineage>
        <taxon>Eukaryota</taxon>
        <taxon>Fungi</taxon>
        <taxon>Dikarya</taxon>
        <taxon>Basidiomycota</taxon>
        <taxon>Agaricomycotina</taxon>
        <taxon>Agaricomycetes</taxon>
        <taxon>Russulales</taxon>
        <taxon>Auriscalpiaceae</taxon>
        <taxon>Artomyces</taxon>
    </lineage>
</organism>
<evidence type="ECO:0000313" key="2">
    <source>
        <dbReference type="Proteomes" id="UP000814140"/>
    </source>
</evidence>
<comment type="caution">
    <text evidence="1">The sequence shown here is derived from an EMBL/GenBank/DDBJ whole genome shotgun (WGS) entry which is preliminary data.</text>
</comment>
<reference evidence="1" key="2">
    <citation type="journal article" date="2022" name="New Phytol.">
        <title>Evolutionary transition to the ectomycorrhizal habit in the genomes of a hyperdiverse lineage of mushroom-forming fungi.</title>
        <authorList>
            <person name="Looney B."/>
            <person name="Miyauchi S."/>
            <person name="Morin E."/>
            <person name="Drula E."/>
            <person name="Courty P.E."/>
            <person name="Kohler A."/>
            <person name="Kuo A."/>
            <person name="LaButti K."/>
            <person name="Pangilinan J."/>
            <person name="Lipzen A."/>
            <person name="Riley R."/>
            <person name="Andreopoulos W."/>
            <person name="He G."/>
            <person name="Johnson J."/>
            <person name="Nolan M."/>
            <person name="Tritt A."/>
            <person name="Barry K.W."/>
            <person name="Grigoriev I.V."/>
            <person name="Nagy L.G."/>
            <person name="Hibbett D."/>
            <person name="Henrissat B."/>
            <person name="Matheny P.B."/>
            <person name="Labbe J."/>
            <person name="Martin F.M."/>
        </authorList>
    </citation>
    <scope>NUCLEOTIDE SEQUENCE</scope>
    <source>
        <strain evidence="1">HHB10654</strain>
    </source>
</reference>
<dbReference type="Proteomes" id="UP000814140">
    <property type="component" value="Unassembled WGS sequence"/>
</dbReference>
<keyword evidence="2" id="KW-1185">Reference proteome</keyword>
<name>A0ACB8SXE9_9AGAM</name>
<reference evidence="1" key="1">
    <citation type="submission" date="2021-03" db="EMBL/GenBank/DDBJ databases">
        <authorList>
            <consortium name="DOE Joint Genome Institute"/>
            <person name="Ahrendt S."/>
            <person name="Looney B.P."/>
            <person name="Miyauchi S."/>
            <person name="Morin E."/>
            <person name="Drula E."/>
            <person name="Courty P.E."/>
            <person name="Chicoki N."/>
            <person name="Fauchery L."/>
            <person name="Kohler A."/>
            <person name="Kuo A."/>
            <person name="Labutti K."/>
            <person name="Pangilinan J."/>
            <person name="Lipzen A."/>
            <person name="Riley R."/>
            <person name="Andreopoulos W."/>
            <person name="He G."/>
            <person name="Johnson J."/>
            <person name="Barry K.W."/>
            <person name="Grigoriev I.V."/>
            <person name="Nagy L."/>
            <person name="Hibbett D."/>
            <person name="Henrissat B."/>
            <person name="Matheny P.B."/>
            <person name="Labbe J."/>
            <person name="Martin F."/>
        </authorList>
    </citation>
    <scope>NUCLEOTIDE SEQUENCE</scope>
    <source>
        <strain evidence="1">HHB10654</strain>
    </source>
</reference>